<dbReference type="Proteomes" id="UP000765509">
    <property type="component" value="Unassembled WGS sequence"/>
</dbReference>
<evidence type="ECO:0000256" key="11">
    <source>
        <dbReference type="ARBA" id="ARBA00022932"/>
    </source>
</evidence>
<accession>A0A9Q3C647</accession>
<dbReference type="GO" id="GO:0046872">
    <property type="term" value="F:metal ion binding"/>
    <property type="evidence" value="ECO:0007669"/>
    <property type="project" value="UniProtKB-KW"/>
</dbReference>
<reference evidence="16" key="1">
    <citation type="submission" date="2021-03" db="EMBL/GenBank/DDBJ databases">
        <title>Draft genome sequence of rust myrtle Austropuccinia psidii MF-1, a brazilian biotype.</title>
        <authorList>
            <person name="Quecine M.C."/>
            <person name="Pachon D.M.R."/>
            <person name="Bonatelli M.L."/>
            <person name="Correr F.H."/>
            <person name="Franceschini L.M."/>
            <person name="Leite T.F."/>
            <person name="Margarido G.R.A."/>
            <person name="Almeida C.A."/>
            <person name="Ferrarezi J.A."/>
            <person name="Labate C.A."/>
        </authorList>
    </citation>
    <scope>NUCLEOTIDE SEQUENCE</scope>
    <source>
        <strain evidence="16">MF-1</strain>
    </source>
</reference>
<evidence type="ECO:0000256" key="3">
    <source>
        <dbReference type="ARBA" id="ARBA00022722"/>
    </source>
</evidence>
<keyword evidence="11" id="KW-0239">DNA-directed DNA polymerase</keyword>
<dbReference type="InterPro" id="IPR012337">
    <property type="entry name" value="RNaseH-like_sf"/>
</dbReference>
<keyword evidence="1" id="KW-0815">Transposition</keyword>
<dbReference type="GO" id="GO:0006310">
    <property type="term" value="P:DNA recombination"/>
    <property type="evidence" value="ECO:0007669"/>
    <property type="project" value="UniProtKB-KW"/>
</dbReference>
<evidence type="ECO:0000256" key="6">
    <source>
        <dbReference type="ARBA" id="ARBA00022801"/>
    </source>
</evidence>
<evidence type="ECO:0000256" key="9">
    <source>
        <dbReference type="ARBA" id="ARBA00022908"/>
    </source>
</evidence>
<dbReference type="EMBL" id="AVOT02005496">
    <property type="protein sequence ID" value="MBW0479219.1"/>
    <property type="molecule type" value="Genomic_DNA"/>
</dbReference>
<dbReference type="GO" id="GO:0015074">
    <property type="term" value="P:DNA integration"/>
    <property type="evidence" value="ECO:0007669"/>
    <property type="project" value="UniProtKB-KW"/>
</dbReference>
<name>A0A9Q3C647_9BASI</name>
<keyword evidence="9" id="KW-0229">DNA integration</keyword>
<comment type="caution">
    <text evidence="16">The sequence shown here is derived from an EMBL/GenBank/DDBJ whole genome shotgun (WGS) entry which is preliminary data.</text>
</comment>
<protein>
    <recommendedName>
        <fullName evidence="15">Integrase catalytic domain-containing protein</fullName>
    </recommendedName>
</protein>
<evidence type="ECO:0000259" key="15">
    <source>
        <dbReference type="PROSITE" id="PS50994"/>
    </source>
</evidence>
<dbReference type="GO" id="GO:0004519">
    <property type="term" value="F:endonuclease activity"/>
    <property type="evidence" value="ECO:0007669"/>
    <property type="project" value="UniProtKB-KW"/>
</dbReference>
<evidence type="ECO:0000256" key="10">
    <source>
        <dbReference type="ARBA" id="ARBA00022918"/>
    </source>
</evidence>
<dbReference type="Gene3D" id="3.30.420.10">
    <property type="entry name" value="Ribonuclease H-like superfamily/Ribonuclease H"/>
    <property type="match status" value="1"/>
</dbReference>
<evidence type="ECO:0000256" key="7">
    <source>
        <dbReference type="ARBA" id="ARBA00022842"/>
    </source>
</evidence>
<organism evidence="16 17">
    <name type="scientific">Austropuccinia psidii MF-1</name>
    <dbReference type="NCBI Taxonomy" id="1389203"/>
    <lineage>
        <taxon>Eukaryota</taxon>
        <taxon>Fungi</taxon>
        <taxon>Dikarya</taxon>
        <taxon>Basidiomycota</taxon>
        <taxon>Pucciniomycotina</taxon>
        <taxon>Pucciniomycetes</taxon>
        <taxon>Pucciniales</taxon>
        <taxon>Sphaerophragmiaceae</taxon>
        <taxon>Austropuccinia</taxon>
    </lineage>
</organism>
<evidence type="ECO:0000256" key="13">
    <source>
        <dbReference type="ARBA" id="ARBA00048173"/>
    </source>
</evidence>
<dbReference type="GO" id="GO:0003887">
    <property type="term" value="F:DNA-directed DNA polymerase activity"/>
    <property type="evidence" value="ECO:0007669"/>
    <property type="project" value="UniProtKB-KW"/>
</dbReference>
<dbReference type="GO" id="GO:0032196">
    <property type="term" value="P:transposition"/>
    <property type="evidence" value="ECO:0007669"/>
    <property type="project" value="UniProtKB-KW"/>
</dbReference>
<dbReference type="PROSITE" id="PS50994">
    <property type="entry name" value="INTEGRASE"/>
    <property type="match status" value="1"/>
</dbReference>
<evidence type="ECO:0000313" key="17">
    <source>
        <dbReference type="Proteomes" id="UP000765509"/>
    </source>
</evidence>
<keyword evidence="4" id="KW-0479">Metal-binding</keyword>
<comment type="catalytic activity">
    <reaction evidence="14">
        <text>DNA(n) + a 2'-deoxyribonucleoside 5'-triphosphate = DNA(n+1) + diphosphate</text>
        <dbReference type="Rhea" id="RHEA:22508"/>
        <dbReference type="Rhea" id="RHEA-COMP:17339"/>
        <dbReference type="Rhea" id="RHEA-COMP:17340"/>
        <dbReference type="ChEBI" id="CHEBI:33019"/>
        <dbReference type="ChEBI" id="CHEBI:61560"/>
        <dbReference type="ChEBI" id="CHEBI:173112"/>
        <dbReference type="EC" id="2.7.7.7"/>
    </reaction>
</comment>
<evidence type="ECO:0000256" key="2">
    <source>
        <dbReference type="ARBA" id="ARBA00022695"/>
    </source>
</evidence>
<keyword evidence="8" id="KW-0694">RNA-binding</keyword>
<evidence type="ECO:0000256" key="14">
    <source>
        <dbReference type="ARBA" id="ARBA00049244"/>
    </source>
</evidence>
<feature type="domain" description="Integrase catalytic" evidence="15">
    <location>
        <begin position="1"/>
        <end position="122"/>
    </location>
</feature>
<dbReference type="OrthoDB" id="4924025at2759"/>
<sequence>MIRFLKKKSDAFGELLVVKKIMENNHDRTLKKMVSDHGGEFLKEKFNSLSQYCGFRHIFSPPQTPQQNGFAERENHTILDKARCMLGASNLPNMYGEEAVNTAAMLSNILPTPSVGAFNSCS</sequence>
<gene>
    <name evidence="16" type="ORF">O181_018934</name>
</gene>
<dbReference type="InterPro" id="IPR039537">
    <property type="entry name" value="Retrotran_Ty1/copia-like"/>
</dbReference>
<comment type="catalytic activity">
    <reaction evidence="13">
        <text>DNA(n) + a 2'-deoxyribonucleoside 5'-triphosphate = DNA(n+1) + diphosphate</text>
        <dbReference type="Rhea" id="RHEA:22508"/>
        <dbReference type="Rhea" id="RHEA-COMP:17339"/>
        <dbReference type="Rhea" id="RHEA-COMP:17340"/>
        <dbReference type="ChEBI" id="CHEBI:33019"/>
        <dbReference type="ChEBI" id="CHEBI:61560"/>
        <dbReference type="ChEBI" id="CHEBI:173112"/>
        <dbReference type="EC" id="2.7.7.49"/>
    </reaction>
</comment>
<dbReference type="GO" id="GO:0003964">
    <property type="term" value="F:RNA-directed DNA polymerase activity"/>
    <property type="evidence" value="ECO:0007669"/>
    <property type="project" value="UniProtKB-KW"/>
</dbReference>
<proteinExistence type="predicted"/>
<keyword evidence="3" id="KW-0540">Nuclease</keyword>
<dbReference type="AlphaFoldDB" id="A0A9Q3C647"/>
<evidence type="ECO:0000256" key="8">
    <source>
        <dbReference type="ARBA" id="ARBA00022884"/>
    </source>
</evidence>
<dbReference type="GO" id="GO:0005634">
    <property type="term" value="C:nucleus"/>
    <property type="evidence" value="ECO:0007669"/>
    <property type="project" value="UniProtKB-ARBA"/>
</dbReference>
<dbReference type="InterPro" id="IPR036397">
    <property type="entry name" value="RNaseH_sf"/>
</dbReference>
<keyword evidence="7" id="KW-0460">Magnesium</keyword>
<keyword evidence="2" id="KW-0548">Nucleotidyltransferase</keyword>
<keyword evidence="17" id="KW-1185">Reference proteome</keyword>
<dbReference type="PANTHER" id="PTHR42648:SF11">
    <property type="entry name" value="TRANSPOSON TY4-P GAG-POL POLYPROTEIN"/>
    <property type="match status" value="1"/>
</dbReference>
<evidence type="ECO:0000256" key="1">
    <source>
        <dbReference type="ARBA" id="ARBA00022578"/>
    </source>
</evidence>
<keyword evidence="11" id="KW-0808">Transferase</keyword>
<evidence type="ECO:0000256" key="4">
    <source>
        <dbReference type="ARBA" id="ARBA00022723"/>
    </source>
</evidence>
<dbReference type="InterPro" id="IPR001584">
    <property type="entry name" value="Integrase_cat-core"/>
</dbReference>
<keyword evidence="5" id="KW-0255">Endonuclease</keyword>
<dbReference type="GO" id="GO:0016787">
    <property type="term" value="F:hydrolase activity"/>
    <property type="evidence" value="ECO:0007669"/>
    <property type="project" value="UniProtKB-KW"/>
</dbReference>
<dbReference type="PANTHER" id="PTHR42648">
    <property type="entry name" value="TRANSPOSASE, PUTATIVE-RELATED"/>
    <property type="match status" value="1"/>
</dbReference>
<evidence type="ECO:0000256" key="12">
    <source>
        <dbReference type="ARBA" id="ARBA00023172"/>
    </source>
</evidence>
<keyword evidence="12" id="KW-0233">DNA recombination</keyword>
<keyword evidence="10" id="KW-0695">RNA-directed DNA polymerase</keyword>
<evidence type="ECO:0000256" key="5">
    <source>
        <dbReference type="ARBA" id="ARBA00022759"/>
    </source>
</evidence>
<dbReference type="SUPFAM" id="SSF53098">
    <property type="entry name" value="Ribonuclease H-like"/>
    <property type="match status" value="1"/>
</dbReference>
<keyword evidence="6" id="KW-0378">Hydrolase</keyword>
<dbReference type="GO" id="GO:0003723">
    <property type="term" value="F:RNA binding"/>
    <property type="evidence" value="ECO:0007669"/>
    <property type="project" value="UniProtKB-KW"/>
</dbReference>
<evidence type="ECO:0000313" key="16">
    <source>
        <dbReference type="EMBL" id="MBW0479219.1"/>
    </source>
</evidence>